<keyword evidence="1" id="KW-0560">Oxidoreductase</keyword>
<dbReference type="GO" id="GO:0004497">
    <property type="term" value="F:monooxygenase activity"/>
    <property type="evidence" value="ECO:0007669"/>
    <property type="project" value="TreeGrafter"/>
</dbReference>
<keyword evidence="4" id="KW-1185">Reference proteome</keyword>
<comment type="caution">
    <text evidence="3">The sequence shown here is derived from an EMBL/GenBank/DDBJ whole genome shotgun (WGS) entry which is preliminary data.</text>
</comment>
<accession>A0A5C6DID7</accession>
<evidence type="ECO:0000313" key="3">
    <source>
        <dbReference type="EMBL" id="TWU35627.1"/>
    </source>
</evidence>
<evidence type="ECO:0000256" key="2">
    <source>
        <dbReference type="SAM" id="SignalP"/>
    </source>
</evidence>
<dbReference type="RefSeq" id="WP_231617809.1">
    <property type="nucleotide sequence ID" value="NZ_SJPY01000009.1"/>
</dbReference>
<organism evidence="3 4">
    <name type="scientific">Novipirellula aureliae</name>
    <dbReference type="NCBI Taxonomy" id="2527966"/>
    <lineage>
        <taxon>Bacteria</taxon>
        <taxon>Pseudomonadati</taxon>
        <taxon>Planctomycetota</taxon>
        <taxon>Planctomycetia</taxon>
        <taxon>Pirellulales</taxon>
        <taxon>Pirellulaceae</taxon>
        <taxon>Novipirellula</taxon>
    </lineage>
</organism>
<dbReference type="AlphaFoldDB" id="A0A5C6DID7"/>
<feature type="chain" id="PRO_5022719198" description="Oxidoreductase CzcO" evidence="2">
    <location>
        <begin position="22"/>
        <end position="217"/>
    </location>
</feature>
<proteinExistence type="predicted"/>
<dbReference type="Pfam" id="PF13738">
    <property type="entry name" value="Pyr_redox_3"/>
    <property type="match status" value="1"/>
</dbReference>
<dbReference type="InterPro" id="IPR036188">
    <property type="entry name" value="FAD/NAD-bd_sf"/>
</dbReference>
<gene>
    <name evidence="3" type="ORF">Q31b_50620</name>
</gene>
<name>A0A5C6DID7_9BACT</name>
<dbReference type="SUPFAM" id="SSF51905">
    <property type="entry name" value="FAD/NAD(P)-binding domain"/>
    <property type="match status" value="1"/>
</dbReference>
<dbReference type="Proteomes" id="UP000315471">
    <property type="component" value="Unassembled WGS sequence"/>
</dbReference>
<dbReference type="Gene3D" id="3.50.50.60">
    <property type="entry name" value="FAD/NAD(P)-binding domain"/>
    <property type="match status" value="1"/>
</dbReference>
<dbReference type="PANTHER" id="PTHR43539:SF89">
    <property type="entry name" value="NAD(P)-BINDING DOMAIN-CONTAINING PROTEIN"/>
    <property type="match status" value="1"/>
</dbReference>
<dbReference type="PANTHER" id="PTHR43539">
    <property type="entry name" value="FLAVIN-BINDING MONOOXYGENASE-LIKE PROTEIN (AFU_ORTHOLOGUE AFUA_4G09220)"/>
    <property type="match status" value="1"/>
</dbReference>
<reference evidence="3 4" key="1">
    <citation type="submission" date="2019-02" db="EMBL/GenBank/DDBJ databases">
        <title>Deep-cultivation of Planctomycetes and their phenomic and genomic characterization uncovers novel biology.</title>
        <authorList>
            <person name="Wiegand S."/>
            <person name="Jogler M."/>
            <person name="Boedeker C."/>
            <person name="Pinto D."/>
            <person name="Vollmers J."/>
            <person name="Rivas-Marin E."/>
            <person name="Kohn T."/>
            <person name="Peeters S.H."/>
            <person name="Heuer A."/>
            <person name="Rast P."/>
            <person name="Oberbeckmann S."/>
            <person name="Bunk B."/>
            <person name="Jeske O."/>
            <person name="Meyerdierks A."/>
            <person name="Storesund J.E."/>
            <person name="Kallscheuer N."/>
            <person name="Luecker S."/>
            <person name="Lage O.M."/>
            <person name="Pohl T."/>
            <person name="Merkel B.J."/>
            <person name="Hornburger P."/>
            <person name="Mueller R.-W."/>
            <person name="Bruemmer F."/>
            <person name="Labrenz M."/>
            <person name="Spormann A.M."/>
            <person name="Op Den Camp H."/>
            <person name="Overmann J."/>
            <person name="Amann R."/>
            <person name="Jetten M.S.M."/>
            <person name="Mascher T."/>
            <person name="Medema M.H."/>
            <person name="Devos D.P."/>
            <person name="Kaster A.-K."/>
            <person name="Ovreas L."/>
            <person name="Rohde M."/>
            <person name="Galperin M.Y."/>
            <person name="Jogler C."/>
        </authorList>
    </citation>
    <scope>NUCLEOTIDE SEQUENCE [LARGE SCALE GENOMIC DNA]</scope>
    <source>
        <strain evidence="3 4">Q31b</strain>
    </source>
</reference>
<sequence precursor="true">MLFATVLHLLPWCCSISMVPAGVGLSVALKHAGIENFVVLERQTVGDSFAAWPAETRFITPSFPTNSIGMIDLNSIAVEVSPAFSLEVEHRTGEEYASHLPSVAQYFELPVREHTDVLRVTKAGDHFRVDTAEGTLRAKHVVWAAGEFQYPRLNGFKGRELCRHTATVGSYENLEGDEFVVIGGYESGVDATYQVEQRRASFHSRREVCLGMAWLVI</sequence>
<protein>
    <recommendedName>
        <fullName evidence="5">Oxidoreductase CzcO</fullName>
    </recommendedName>
</protein>
<keyword evidence="2" id="KW-0732">Signal</keyword>
<evidence type="ECO:0000256" key="1">
    <source>
        <dbReference type="ARBA" id="ARBA00023002"/>
    </source>
</evidence>
<dbReference type="GO" id="GO:0050660">
    <property type="term" value="F:flavin adenine dinucleotide binding"/>
    <property type="evidence" value="ECO:0007669"/>
    <property type="project" value="TreeGrafter"/>
</dbReference>
<evidence type="ECO:0008006" key="5">
    <source>
        <dbReference type="Google" id="ProtNLM"/>
    </source>
</evidence>
<dbReference type="EMBL" id="SJPY01000009">
    <property type="protein sequence ID" value="TWU35627.1"/>
    <property type="molecule type" value="Genomic_DNA"/>
</dbReference>
<feature type="signal peptide" evidence="2">
    <location>
        <begin position="1"/>
        <end position="21"/>
    </location>
</feature>
<evidence type="ECO:0000313" key="4">
    <source>
        <dbReference type="Proteomes" id="UP000315471"/>
    </source>
</evidence>
<dbReference type="InterPro" id="IPR050982">
    <property type="entry name" value="Auxin_biosynth/cation_transpt"/>
</dbReference>